<name>A0A809QVD9_9PROT</name>
<gene>
    <name evidence="1" type="ORF">DSYM_01090</name>
</gene>
<proteinExistence type="predicted"/>
<sequence>MGATAAEFEQLYSGRLWSLLSWQQLSDFWARIDRGAGWYLYAVGEPPPAAPATAEEVERFLAETDALLRKEHHHDYCGIVYADDLEAPRIVKIYDPNNLGVSCGFSKNPPPPGWIMSRVPPVELQRAGPLPESRKRWWRSLLGA</sequence>
<reference evidence="1" key="1">
    <citation type="journal article" name="DNA Res.">
        <title>The physiological potential of anammox bacteria as revealed by their core genome structure.</title>
        <authorList>
            <person name="Okubo T."/>
            <person name="Toyoda A."/>
            <person name="Fukuhara K."/>
            <person name="Uchiyama I."/>
            <person name="Harigaya Y."/>
            <person name="Kuroiwa M."/>
            <person name="Suzuki T."/>
            <person name="Murakami Y."/>
            <person name="Suwa Y."/>
            <person name="Takami H."/>
        </authorList>
    </citation>
    <scope>NUCLEOTIDE SEQUENCE</scope>
    <source>
        <strain evidence="1">317325-3</strain>
    </source>
</reference>
<dbReference type="Proteomes" id="UP000662914">
    <property type="component" value="Chromosome"/>
</dbReference>
<dbReference type="KEGG" id="ddz:DSYM_01090"/>
<dbReference type="EMBL" id="AP021857">
    <property type="protein sequence ID" value="BBO19410.1"/>
    <property type="molecule type" value="Genomic_DNA"/>
</dbReference>
<organism evidence="1 2">
    <name type="scientific">Candidatus Desulfobacillus denitrificans</name>
    <dbReference type="NCBI Taxonomy" id="2608985"/>
    <lineage>
        <taxon>Bacteria</taxon>
        <taxon>Pseudomonadati</taxon>
        <taxon>Pseudomonadota</taxon>
        <taxon>Betaproteobacteria</taxon>
        <taxon>Candidatus Desulfobacillus</taxon>
    </lineage>
</organism>
<evidence type="ECO:0000313" key="2">
    <source>
        <dbReference type="Proteomes" id="UP000662914"/>
    </source>
</evidence>
<accession>A0A809QVD9</accession>
<evidence type="ECO:0000313" key="1">
    <source>
        <dbReference type="EMBL" id="BBO19410.1"/>
    </source>
</evidence>
<dbReference type="AlphaFoldDB" id="A0A809QVD9"/>
<protein>
    <submittedName>
        <fullName evidence="1">Uncharacterized protein</fullName>
    </submittedName>
</protein>